<feature type="region of interest" description="Disordered" evidence="6">
    <location>
        <begin position="272"/>
        <end position="331"/>
    </location>
</feature>
<evidence type="ECO:0000256" key="4">
    <source>
        <dbReference type="ARBA" id="ARBA00023136"/>
    </source>
</evidence>
<dbReference type="OrthoDB" id="3529975at2759"/>
<evidence type="ECO:0000256" key="7">
    <source>
        <dbReference type="SAM" id="Phobius"/>
    </source>
</evidence>
<dbReference type="PANTHER" id="PTHR33048:SF47">
    <property type="entry name" value="INTEGRAL MEMBRANE PROTEIN-RELATED"/>
    <property type="match status" value="1"/>
</dbReference>
<keyword evidence="10" id="KW-1185">Reference proteome</keyword>
<feature type="transmembrane region" description="Helical" evidence="7">
    <location>
        <begin position="6"/>
        <end position="31"/>
    </location>
</feature>
<comment type="subcellular location">
    <subcellularLocation>
        <location evidence="1">Membrane</location>
        <topology evidence="1">Multi-pass membrane protein</topology>
    </subcellularLocation>
</comment>
<feature type="transmembrane region" description="Helical" evidence="7">
    <location>
        <begin position="92"/>
        <end position="110"/>
    </location>
</feature>
<feature type="transmembrane region" description="Helical" evidence="7">
    <location>
        <begin position="117"/>
        <end position="143"/>
    </location>
</feature>
<comment type="similarity">
    <text evidence="5">Belongs to the SAT4 family.</text>
</comment>
<reference evidence="10" key="1">
    <citation type="submission" date="2017-12" db="EMBL/GenBank/DDBJ databases">
        <authorList>
            <consortium name="DOE Joint Genome Institute"/>
            <person name="Mondo S.J."/>
            <person name="Kjaerbolling I."/>
            <person name="Vesth T.C."/>
            <person name="Frisvad J.C."/>
            <person name="Nybo J.L."/>
            <person name="Theobald S."/>
            <person name="Kuo A."/>
            <person name="Bowyer P."/>
            <person name="Matsuda Y."/>
            <person name="Lyhne E.K."/>
            <person name="Kogle M.E."/>
            <person name="Clum A."/>
            <person name="Lipzen A."/>
            <person name="Salamov A."/>
            <person name="Ngan C.Y."/>
            <person name="Daum C."/>
            <person name="Chiniquy J."/>
            <person name="Barry K."/>
            <person name="LaButti K."/>
            <person name="Haridas S."/>
            <person name="Simmons B.A."/>
            <person name="Magnuson J.K."/>
            <person name="Mortensen U.H."/>
            <person name="Larsen T.O."/>
            <person name="Grigoriev I.V."/>
            <person name="Baker S.E."/>
            <person name="Andersen M.R."/>
            <person name="Nordberg H.P."/>
            <person name="Cantor M.N."/>
            <person name="Hua S.X."/>
        </authorList>
    </citation>
    <scope>NUCLEOTIDE SEQUENCE [LARGE SCALE GENOMIC DNA]</scope>
    <source>
        <strain evidence="10">IBT 19404</strain>
    </source>
</reference>
<dbReference type="Pfam" id="PF20684">
    <property type="entry name" value="Fung_rhodopsin"/>
    <property type="match status" value="1"/>
</dbReference>
<evidence type="ECO:0000256" key="3">
    <source>
        <dbReference type="ARBA" id="ARBA00022989"/>
    </source>
</evidence>
<dbReference type="PANTHER" id="PTHR33048">
    <property type="entry name" value="PTH11-LIKE INTEGRAL MEMBRANE PROTEIN (AFU_ORTHOLOGUE AFUA_5G11245)"/>
    <property type="match status" value="1"/>
</dbReference>
<feature type="transmembrane region" description="Helical" evidence="7">
    <location>
        <begin position="170"/>
        <end position="189"/>
    </location>
</feature>
<evidence type="ECO:0000256" key="2">
    <source>
        <dbReference type="ARBA" id="ARBA00022692"/>
    </source>
</evidence>
<protein>
    <recommendedName>
        <fullName evidence="8">Rhodopsin domain-containing protein</fullName>
    </recommendedName>
</protein>
<feature type="compositionally biased region" description="Basic and acidic residues" evidence="6">
    <location>
        <begin position="298"/>
        <end position="309"/>
    </location>
</feature>
<evidence type="ECO:0000259" key="8">
    <source>
        <dbReference type="Pfam" id="PF20684"/>
    </source>
</evidence>
<dbReference type="Proteomes" id="UP000235023">
    <property type="component" value="Unassembled WGS sequence"/>
</dbReference>
<feature type="transmembrane region" description="Helical" evidence="7">
    <location>
        <begin position="43"/>
        <end position="72"/>
    </location>
</feature>
<dbReference type="EMBL" id="KZ559528">
    <property type="protein sequence ID" value="PLN82243.1"/>
    <property type="molecule type" value="Genomic_DNA"/>
</dbReference>
<sequence>MFSTRGLALIISTLVLLAISTLCFLLRVVAIHIRKRGWRLHDYFAGLSLFCLTGYVCDAVVGVAAGGYGAHVRTVPYNKLVISLKVFFASEWFWATSVASFRLAILLLYVDIFRKRVFFWAAVSTGLLVVLYWVASILTIALLCRPINVNWNRTITGTCGDLRKTEFASAGFNMGIDLLVVLLPMPVVWTLQMSKEKKFGVTAAFTLGMITASVNLGRLIQTGICSSADLTYCAMDSSILVTAEMSSGILVACVPTLGPILFRTRARNLAPKPRRKMPTIGSLRNWSRRRRPSPDTLLESHDSDYDWNRSKTSTAAREGANHPWEAGTGSTMHSVDAEEGLAPPAAAVLRGEGHGVRNESGVERGGGYGVV</sequence>
<dbReference type="AlphaFoldDB" id="A0A2J5HXR0"/>
<accession>A0A2J5HXR0</accession>
<name>A0A2J5HXR0_9EURO</name>
<feature type="domain" description="Rhodopsin" evidence="8">
    <location>
        <begin position="26"/>
        <end position="261"/>
    </location>
</feature>
<evidence type="ECO:0000256" key="1">
    <source>
        <dbReference type="ARBA" id="ARBA00004141"/>
    </source>
</evidence>
<keyword evidence="3 7" id="KW-1133">Transmembrane helix</keyword>
<evidence type="ECO:0000313" key="10">
    <source>
        <dbReference type="Proteomes" id="UP000235023"/>
    </source>
</evidence>
<feature type="transmembrane region" description="Helical" evidence="7">
    <location>
        <begin position="240"/>
        <end position="262"/>
    </location>
</feature>
<gene>
    <name evidence="9" type="ORF">BDW42DRAFT_166890</name>
</gene>
<dbReference type="InterPro" id="IPR052337">
    <property type="entry name" value="SAT4-like"/>
</dbReference>
<organism evidence="9 10">
    <name type="scientific">Aspergillus taichungensis</name>
    <dbReference type="NCBI Taxonomy" id="482145"/>
    <lineage>
        <taxon>Eukaryota</taxon>
        <taxon>Fungi</taxon>
        <taxon>Dikarya</taxon>
        <taxon>Ascomycota</taxon>
        <taxon>Pezizomycotina</taxon>
        <taxon>Eurotiomycetes</taxon>
        <taxon>Eurotiomycetidae</taxon>
        <taxon>Eurotiales</taxon>
        <taxon>Aspergillaceae</taxon>
        <taxon>Aspergillus</taxon>
        <taxon>Aspergillus subgen. Circumdati</taxon>
    </lineage>
</organism>
<evidence type="ECO:0000313" key="9">
    <source>
        <dbReference type="EMBL" id="PLN82243.1"/>
    </source>
</evidence>
<feature type="transmembrane region" description="Helical" evidence="7">
    <location>
        <begin position="201"/>
        <end position="220"/>
    </location>
</feature>
<dbReference type="InterPro" id="IPR049326">
    <property type="entry name" value="Rhodopsin_dom_fungi"/>
</dbReference>
<dbReference type="GO" id="GO:0016020">
    <property type="term" value="C:membrane"/>
    <property type="evidence" value="ECO:0007669"/>
    <property type="project" value="UniProtKB-SubCell"/>
</dbReference>
<evidence type="ECO:0000256" key="5">
    <source>
        <dbReference type="ARBA" id="ARBA00038359"/>
    </source>
</evidence>
<evidence type="ECO:0000256" key="6">
    <source>
        <dbReference type="SAM" id="MobiDB-lite"/>
    </source>
</evidence>
<proteinExistence type="inferred from homology"/>
<keyword evidence="2 7" id="KW-0812">Transmembrane</keyword>
<keyword evidence="4 7" id="KW-0472">Membrane</keyword>